<comment type="caution">
    <text evidence="2">The sequence shown here is derived from an EMBL/GenBank/DDBJ whole genome shotgun (WGS) entry which is preliminary data.</text>
</comment>
<dbReference type="InterPro" id="IPR041049">
    <property type="entry name" value="DUF5615"/>
</dbReference>
<reference evidence="3" key="1">
    <citation type="submission" date="2023-07" db="EMBL/GenBank/DDBJ databases">
        <title>30 novel species of actinomycetes from the DSMZ collection.</title>
        <authorList>
            <person name="Nouioui I."/>
        </authorList>
    </citation>
    <scope>NUCLEOTIDE SEQUENCE [LARGE SCALE GENOMIC DNA]</scope>
    <source>
        <strain evidence="3">DSM 44399</strain>
    </source>
</reference>
<name>A0ABU2JGH2_9ACTN</name>
<dbReference type="Proteomes" id="UP001183176">
    <property type="component" value="Unassembled WGS sequence"/>
</dbReference>
<evidence type="ECO:0000313" key="2">
    <source>
        <dbReference type="EMBL" id="MDT0264080.1"/>
    </source>
</evidence>
<keyword evidence="3" id="KW-1185">Reference proteome</keyword>
<evidence type="ECO:0000313" key="3">
    <source>
        <dbReference type="Proteomes" id="UP001183176"/>
    </source>
</evidence>
<protein>
    <submittedName>
        <fullName evidence="2">DUF5615 family PIN-like protein</fullName>
    </submittedName>
</protein>
<feature type="domain" description="DUF5615" evidence="1">
    <location>
        <begin position="6"/>
        <end position="96"/>
    </location>
</feature>
<sequence length="126" mass="13540">MTTEPKLLLDEMLSGDIAVQLRGKGHDVTAVVEDSALLGTPDEELLAHATSGGRLLVTANVRDFAAIHASWSSSGRSHAGLIYIVNRVFPSDRSFVGAIVTALEDMIVTGQLPVDGAETYLRRRRP</sequence>
<dbReference type="Pfam" id="PF18480">
    <property type="entry name" value="DUF5615"/>
    <property type="match status" value="1"/>
</dbReference>
<accession>A0ABU2JGH2</accession>
<gene>
    <name evidence="2" type="ORF">RM423_22155</name>
</gene>
<proteinExistence type="predicted"/>
<dbReference type="RefSeq" id="WP_311425223.1">
    <property type="nucleotide sequence ID" value="NZ_JAVREH010000068.1"/>
</dbReference>
<dbReference type="EMBL" id="JAVREH010000068">
    <property type="protein sequence ID" value="MDT0264080.1"/>
    <property type="molecule type" value="Genomic_DNA"/>
</dbReference>
<evidence type="ECO:0000259" key="1">
    <source>
        <dbReference type="Pfam" id="PF18480"/>
    </source>
</evidence>
<organism evidence="2 3">
    <name type="scientific">Jatrophihabitans lederbergiae</name>
    <dbReference type="NCBI Taxonomy" id="3075547"/>
    <lineage>
        <taxon>Bacteria</taxon>
        <taxon>Bacillati</taxon>
        <taxon>Actinomycetota</taxon>
        <taxon>Actinomycetes</taxon>
        <taxon>Jatrophihabitantales</taxon>
        <taxon>Jatrophihabitantaceae</taxon>
        <taxon>Jatrophihabitans</taxon>
    </lineage>
</organism>